<evidence type="ECO:0000256" key="1">
    <source>
        <dbReference type="SAM" id="MobiDB-lite"/>
    </source>
</evidence>
<evidence type="ECO:0000313" key="3">
    <source>
        <dbReference type="Proteomes" id="UP000766698"/>
    </source>
</evidence>
<evidence type="ECO:0000313" key="2">
    <source>
        <dbReference type="EMBL" id="MBB1243662.1"/>
    </source>
</evidence>
<reference evidence="3" key="1">
    <citation type="journal article" date="2020" name="Syst. Appl. Microbiol.">
        <title>Streptomyces alkaliterrae sp. nov., isolated from an alkaline soil, and emended descriptions of Streptomyces alkaliphilus, Streptomyces calidiresistens and Streptomyces durbertensis.</title>
        <authorList>
            <person name="Swiecimska M."/>
            <person name="Golinska P."/>
            <person name="Nouioui I."/>
            <person name="Wypij M."/>
            <person name="Rai M."/>
            <person name="Sangal V."/>
            <person name="Goodfellow M."/>
        </authorList>
    </citation>
    <scope>NUCLEOTIDE SEQUENCE [LARGE SCALE GENOMIC DNA]</scope>
    <source>
        <strain evidence="3">DSM 104538</strain>
    </source>
</reference>
<accession>A0ABR6EEZ9</accession>
<organism evidence="2 3">
    <name type="scientific">Streptomyces durbertensis</name>
    <dbReference type="NCBI Taxonomy" id="2448886"/>
    <lineage>
        <taxon>Bacteria</taxon>
        <taxon>Bacillati</taxon>
        <taxon>Actinomycetota</taxon>
        <taxon>Actinomycetes</taxon>
        <taxon>Kitasatosporales</taxon>
        <taxon>Streptomycetaceae</taxon>
        <taxon>Streptomyces</taxon>
    </lineage>
</organism>
<dbReference type="RefSeq" id="WP_182855034.1">
    <property type="nucleotide sequence ID" value="NZ_WMLF01000089.1"/>
</dbReference>
<name>A0ABR6EEZ9_9ACTN</name>
<proteinExistence type="predicted"/>
<comment type="caution">
    <text evidence="2">The sequence shown here is derived from an EMBL/GenBank/DDBJ whole genome shotgun (WGS) entry which is preliminary data.</text>
</comment>
<protein>
    <recommendedName>
        <fullName evidence="4">LigA protein</fullName>
    </recommendedName>
</protein>
<dbReference type="EMBL" id="WMLF01000089">
    <property type="protein sequence ID" value="MBB1243662.1"/>
    <property type="molecule type" value="Genomic_DNA"/>
</dbReference>
<sequence length="747" mass="80544">MSTSEPEEAAGRAAPQAPAPGGDGEPEQRPDANAPDDGGDERAAGEEQEQAQSAWKARQDLLRHRPSFTIGDSARFGGDLIGGDSHTLAGGRVEGDVVLGQTVYQLAADRSGAASGEIPAETLDSLATRFTDAQPGAPDNTTEGGGLLDRLVERLRAERLLVLAGPRHSGRRTAGLVLLHRLGVETVRALDRDTPPGELASRLDAPCGYLLGELDDQRTGELREAQLMAAREALVEHDGHLVVITGPEPRLEHVAIARWRPPPAHHVLDAHLRRLTDAATAGRLARHPAVEAFLHHAPQPREVAAFAELAARHVRGEEGEEALADFSRSTVERQVQEWFDDPELHLRDKAFLVALAVFDEAPYALTAELGDLLYALLQRTEDPLEPPRVPVFGTSVGSRVKLARARTYTAEEPTEWGPVPQLNAAFEDRRAALVLLREVWTGHPSARPGLIGWLRELADDGRPLVRTRAAAAAAVLTARDLPSAMALLVQDWAISPRPHRRIVAVNTLALAHAMGAPGVPRIVRSWCGADEPYPLRWTAVRAYALLGEERPTEALRALRDAADGEDSHDQRELLAEAAESAALLLLSDARAPVLAQLLDAVTGERPARDFALRAFLAAAGWSDGEPGDTGSPHGRPELLDRYGQAAARDSAADAEERHGIAVMWRAALRDHRHTRAALAILAGWLRVAEDDPTAEWALAALLPALVEDGTDHARLAHLLRTVPPDEDGRPRQAAARLLAHLSFVPAP</sequence>
<feature type="region of interest" description="Disordered" evidence="1">
    <location>
        <begin position="1"/>
        <end position="57"/>
    </location>
</feature>
<gene>
    <name evidence="2" type="ORF">GL263_08835</name>
</gene>
<dbReference type="SUPFAM" id="SSF48371">
    <property type="entry name" value="ARM repeat"/>
    <property type="match status" value="1"/>
</dbReference>
<dbReference type="Proteomes" id="UP000766698">
    <property type="component" value="Unassembled WGS sequence"/>
</dbReference>
<feature type="compositionally biased region" description="Low complexity" evidence="1">
    <location>
        <begin position="11"/>
        <end position="20"/>
    </location>
</feature>
<evidence type="ECO:0008006" key="4">
    <source>
        <dbReference type="Google" id="ProtNLM"/>
    </source>
</evidence>
<dbReference type="InterPro" id="IPR016024">
    <property type="entry name" value="ARM-type_fold"/>
</dbReference>
<keyword evidence="3" id="KW-1185">Reference proteome</keyword>